<keyword evidence="1" id="KW-0175">Coiled coil</keyword>
<sequence>MTTQGFSNYSDIMETDLNVLEAKLTQLIELCQSLRAENLQLRQELAQGRDDTKQLKSQMTEASARLEALIERLPQTVVEGVL</sequence>
<evidence type="ECO:0008006" key="4">
    <source>
        <dbReference type="Google" id="ProtNLM"/>
    </source>
</evidence>
<organism evidence="2 3">
    <name type="scientific">Methyloradius palustris</name>
    <dbReference type="NCBI Taxonomy" id="2778876"/>
    <lineage>
        <taxon>Bacteria</taxon>
        <taxon>Pseudomonadati</taxon>
        <taxon>Pseudomonadota</taxon>
        <taxon>Betaproteobacteria</taxon>
        <taxon>Nitrosomonadales</taxon>
        <taxon>Methylophilaceae</taxon>
        <taxon>Methyloradius</taxon>
    </lineage>
</organism>
<dbReference type="EMBL" id="AP024110">
    <property type="protein sequence ID" value="BCM23866.1"/>
    <property type="molecule type" value="Genomic_DNA"/>
</dbReference>
<proteinExistence type="predicted"/>
<accession>A0A8D5G924</accession>
<evidence type="ECO:0000313" key="3">
    <source>
        <dbReference type="Proteomes" id="UP000826722"/>
    </source>
</evidence>
<dbReference type="KEGG" id="mpau:ZMTM_01250"/>
<feature type="coiled-coil region" evidence="1">
    <location>
        <begin position="17"/>
        <end position="72"/>
    </location>
</feature>
<protein>
    <recommendedName>
        <fullName evidence="4">Cell division protein ZapB</fullName>
    </recommendedName>
</protein>
<gene>
    <name evidence="2" type="ORF">ZMTM_01250</name>
</gene>
<keyword evidence="3" id="KW-1185">Reference proteome</keyword>
<dbReference type="Proteomes" id="UP000826722">
    <property type="component" value="Chromosome"/>
</dbReference>
<name>A0A8D5G924_9PROT</name>
<evidence type="ECO:0000256" key="1">
    <source>
        <dbReference type="SAM" id="Coils"/>
    </source>
</evidence>
<reference evidence="2" key="1">
    <citation type="journal article" date="2021" name="Arch. Microbiol.">
        <title>Methyloradius palustris gen. nov., sp. nov., a methanol-oxidizing bacterium isolated from snow.</title>
        <authorList>
            <person name="Miyadera T."/>
            <person name="Kojima H."/>
            <person name="Fukui M."/>
        </authorList>
    </citation>
    <scope>NUCLEOTIDE SEQUENCE</scope>
    <source>
        <strain evidence="2">Zm11</strain>
    </source>
</reference>
<evidence type="ECO:0000313" key="2">
    <source>
        <dbReference type="EMBL" id="BCM23866.1"/>
    </source>
</evidence>
<dbReference type="AlphaFoldDB" id="A0A8D5G924"/>